<gene>
    <name evidence="2" type="ORF">TIFTF001_010734</name>
</gene>
<feature type="region of interest" description="Disordered" evidence="1">
    <location>
        <begin position="1"/>
        <end position="85"/>
    </location>
</feature>
<dbReference type="EMBL" id="BTGU01000013">
    <property type="protein sequence ID" value="GMN41507.1"/>
    <property type="molecule type" value="Genomic_DNA"/>
</dbReference>
<feature type="compositionally biased region" description="Basic and acidic residues" evidence="1">
    <location>
        <begin position="24"/>
        <end position="38"/>
    </location>
</feature>
<evidence type="ECO:0000313" key="2">
    <source>
        <dbReference type="EMBL" id="GMN41507.1"/>
    </source>
</evidence>
<keyword evidence="3" id="KW-1185">Reference proteome</keyword>
<evidence type="ECO:0000313" key="3">
    <source>
        <dbReference type="Proteomes" id="UP001187192"/>
    </source>
</evidence>
<dbReference type="Gramene" id="FCD_00002739-RA">
    <property type="protein sequence ID" value="FCD_00002739-RA:cds"/>
    <property type="gene ID" value="FCD_00002739"/>
</dbReference>
<sequence length="85" mass="9121">MERDTGEGDERKPGTGAEVYGAKDAGERDRADDKKRADPPPQELGEARLGPQGSRGQNPVPGPCPQAEDHPPQESQVLDDGLYII</sequence>
<organism evidence="2 3">
    <name type="scientific">Ficus carica</name>
    <name type="common">Common fig</name>
    <dbReference type="NCBI Taxonomy" id="3494"/>
    <lineage>
        <taxon>Eukaryota</taxon>
        <taxon>Viridiplantae</taxon>
        <taxon>Streptophyta</taxon>
        <taxon>Embryophyta</taxon>
        <taxon>Tracheophyta</taxon>
        <taxon>Spermatophyta</taxon>
        <taxon>Magnoliopsida</taxon>
        <taxon>eudicotyledons</taxon>
        <taxon>Gunneridae</taxon>
        <taxon>Pentapetalae</taxon>
        <taxon>rosids</taxon>
        <taxon>fabids</taxon>
        <taxon>Rosales</taxon>
        <taxon>Moraceae</taxon>
        <taxon>Ficeae</taxon>
        <taxon>Ficus</taxon>
    </lineage>
</organism>
<reference evidence="2" key="1">
    <citation type="submission" date="2023-07" db="EMBL/GenBank/DDBJ databases">
        <title>draft genome sequence of fig (Ficus carica).</title>
        <authorList>
            <person name="Takahashi T."/>
            <person name="Nishimura K."/>
        </authorList>
    </citation>
    <scope>NUCLEOTIDE SEQUENCE</scope>
</reference>
<proteinExistence type="predicted"/>
<dbReference type="AlphaFoldDB" id="A0AA87ZVZ4"/>
<comment type="caution">
    <text evidence="2">The sequence shown here is derived from an EMBL/GenBank/DDBJ whole genome shotgun (WGS) entry which is preliminary data.</text>
</comment>
<evidence type="ECO:0000256" key="1">
    <source>
        <dbReference type="SAM" id="MobiDB-lite"/>
    </source>
</evidence>
<feature type="compositionally biased region" description="Basic and acidic residues" evidence="1">
    <location>
        <begin position="1"/>
        <end position="13"/>
    </location>
</feature>
<protein>
    <submittedName>
        <fullName evidence="2">Uncharacterized protein</fullName>
    </submittedName>
</protein>
<name>A0AA87ZVZ4_FICCA</name>
<accession>A0AA87ZVZ4</accession>
<dbReference type="Proteomes" id="UP001187192">
    <property type="component" value="Unassembled WGS sequence"/>
</dbReference>